<dbReference type="EMBL" id="KV425627">
    <property type="protein sequence ID" value="KZT20045.1"/>
    <property type="molecule type" value="Genomic_DNA"/>
</dbReference>
<proteinExistence type="predicted"/>
<reference evidence="2 3" key="1">
    <citation type="journal article" date="2016" name="Mol. Biol. Evol.">
        <title>Comparative Genomics of Early-Diverging Mushroom-Forming Fungi Provides Insights into the Origins of Lignocellulose Decay Capabilities.</title>
        <authorList>
            <person name="Nagy L.G."/>
            <person name="Riley R."/>
            <person name="Tritt A."/>
            <person name="Adam C."/>
            <person name="Daum C."/>
            <person name="Floudas D."/>
            <person name="Sun H."/>
            <person name="Yadav J.S."/>
            <person name="Pangilinan J."/>
            <person name="Larsson K.H."/>
            <person name="Matsuura K."/>
            <person name="Barry K."/>
            <person name="Labutti K."/>
            <person name="Kuo R."/>
            <person name="Ohm R.A."/>
            <person name="Bhattacharya S.S."/>
            <person name="Shirouzu T."/>
            <person name="Yoshinaga Y."/>
            <person name="Martin F.M."/>
            <person name="Grigoriev I.V."/>
            <person name="Hibbett D.S."/>
        </authorList>
    </citation>
    <scope>NUCLEOTIDE SEQUENCE [LARGE SCALE GENOMIC DNA]</scope>
    <source>
        <strain evidence="2 3">HHB14362 ss-1</strain>
    </source>
</reference>
<evidence type="ECO:0000256" key="1">
    <source>
        <dbReference type="SAM" id="MobiDB-lite"/>
    </source>
</evidence>
<feature type="compositionally biased region" description="Basic and acidic residues" evidence="1">
    <location>
        <begin position="29"/>
        <end position="39"/>
    </location>
</feature>
<keyword evidence="3" id="KW-1185">Reference proteome</keyword>
<protein>
    <submittedName>
        <fullName evidence="2">Uncharacterized protein</fullName>
    </submittedName>
</protein>
<organism evidence="2 3">
    <name type="scientific">Neolentinus lepideus HHB14362 ss-1</name>
    <dbReference type="NCBI Taxonomy" id="1314782"/>
    <lineage>
        <taxon>Eukaryota</taxon>
        <taxon>Fungi</taxon>
        <taxon>Dikarya</taxon>
        <taxon>Basidiomycota</taxon>
        <taxon>Agaricomycotina</taxon>
        <taxon>Agaricomycetes</taxon>
        <taxon>Gloeophyllales</taxon>
        <taxon>Gloeophyllaceae</taxon>
        <taxon>Neolentinus</taxon>
    </lineage>
</organism>
<dbReference type="Proteomes" id="UP000076761">
    <property type="component" value="Unassembled WGS sequence"/>
</dbReference>
<sequence>MSFPTNPSSSSSLFLVDLTNPSGRQSPSKTKDHNEEDKVASNLGQDDPLTDSEEELPLTLGFPVKINDLSAGTIVNHEFHGFLRCRKHGIYKPTVIHYIAAGYEAFEFPSLTESVPTTRQMEQEFNTEFSLLSKFLQNPLCIQLAQEQEHRFAPNQWVYQLLETQLHRIEPGASSVLLDNNLEHHKCPLWVNYAELDYAWME</sequence>
<dbReference type="InParanoid" id="A0A165NSJ1"/>
<accession>A0A165NSJ1</accession>
<feature type="region of interest" description="Disordered" evidence="1">
    <location>
        <begin position="1"/>
        <end position="52"/>
    </location>
</feature>
<evidence type="ECO:0000313" key="3">
    <source>
        <dbReference type="Proteomes" id="UP000076761"/>
    </source>
</evidence>
<feature type="compositionally biased region" description="Polar residues" evidence="1">
    <location>
        <begin position="19"/>
        <end position="28"/>
    </location>
</feature>
<name>A0A165NSJ1_9AGAM</name>
<gene>
    <name evidence="2" type="ORF">NEOLEDRAFT_1151600</name>
</gene>
<dbReference type="AlphaFoldDB" id="A0A165NSJ1"/>
<evidence type="ECO:0000313" key="2">
    <source>
        <dbReference type="EMBL" id="KZT20045.1"/>
    </source>
</evidence>